<organism evidence="2 3">
    <name type="scientific">Wenxinia marina DSM 24838</name>
    <dbReference type="NCBI Taxonomy" id="1123501"/>
    <lineage>
        <taxon>Bacteria</taxon>
        <taxon>Pseudomonadati</taxon>
        <taxon>Pseudomonadota</taxon>
        <taxon>Alphaproteobacteria</taxon>
        <taxon>Rhodobacterales</taxon>
        <taxon>Roseobacteraceae</taxon>
        <taxon>Wenxinia</taxon>
    </lineage>
</organism>
<dbReference type="STRING" id="1123501.Wenmar_02837"/>
<dbReference type="RefSeq" id="WP_156169407.1">
    <property type="nucleotide sequence ID" value="NZ_KB902310.1"/>
</dbReference>
<dbReference type="SUPFAM" id="SSF53955">
    <property type="entry name" value="Lysozyme-like"/>
    <property type="match status" value="1"/>
</dbReference>
<proteinExistence type="predicted"/>
<feature type="region of interest" description="Disordered" evidence="1">
    <location>
        <begin position="257"/>
        <end position="279"/>
    </location>
</feature>
<accession>A0A0D0PAR7</accession>
<dbReference type="eggNOG" id="COG0741">
    <property type="taxonomic scope" value="Bacteria"/>
</dbReference>
<dbReference type="EMBL" id="AONG01000013">
    <property type="protein sequence ID" value="KIQ68566.1"/>
    <property type="molecule type" value="Genomic_DNA"/>
</dbReference>
<evidence type="ECO:0008006" key="4">
    <source>
        <dbReference type="Google" id="ProtNLM"/>
    </source>
</evidence>
<dbReference type="AlphaFoldDB" id="A0A0D0PAR7"/>
<sequence>MLASTRILGGILAVVWGLAAIAEEDLAEMATPGALAGEAAPVELAADPAVLGPIPRPLSRPGAPVVLHLYPAPVRPRARDPYLPAAQWNDRPEGPLWTRTMISALEGHGHEVIETVPDDISEWCPAYAGNDADERAAFWVGLMSGVSHYESRHIPDVVGAGLYYGLLQIYPGTADAVDCRADSGSELRSAVPNLSCAVRIMSVVVPDHQAVGLRRGGWQGIANQWGPMTRNFAREAIRDYTRSQDYCQVGMIRSAPRPPARPYDLVRTAGPDDASRGPG</sequence>
<evidence type="ECO:0000313" key="3">
    <source>
        <dbReference type="Proteomes" id="UP000035100"/>
    </source>
</evidence>
<dbReference type="Proteomes" id="UP000035100">
    <property type="component" value="Unassembled WGS sequence"/>
</dbReference>
<keyword evidence="3" id="KW-1185">Reference proteome</keyword>
<evidence type="ECO:0000256" key="1">
    <source>
        <dbReference type="SAM" id="MobiDB-lite"/>
    </source>
</evidence>
<evidence type="ECO:0000313" key="2">
    <source>
        <dbReference type="EMBL" id="KIQ68566.1"/>
    </source>
</evidence>
<comment type="caution">
    <text evidence="2">The sequence shown here is derived from an EMBL/GenBank/DDBJ whole genome shotgun (WGS) entry which is preliminary data.</text>
</comment>
<reference evidence="2 3" key="1">
    <citation type="submission" date="2013-01" db="EMBL/GenBank/DDBJ databases">
        <authorList>
            <person name="Fiebig A."/>
            <person name="Goeker M."/>
            <person name="Klenk H.-P.P."/>
        </authorList>
    </citation>
    <scope>NUCLEOTIDE SEQUENCE [LARGE SCALE GENOMIC DNA]</scope>
    <source>
        <strain evidence="2 3">DSM 24838</strain>
    </source>
</reference>
<dbReference type="InterPro" id="IPR023346">
    <property type="entry name" value="Lysozyme-like_dom_sf"/>
</dbReference>
<gene>
    <name evidence="2" type="ORF">Wenmar_02837</name>
</gene>
<name>A0A0D0PAR7_9RHOB</name>
<dbReference type="OrthoDB" id="5763339at2"/>
<protein>
    <recommendedName>
        <fullName evidence="4">Transglycosylase SLT domain protein</fullName>
    </recommendedName>
</protein>